<comment type="caution">
    <text evidence="1">The sequence shown here is derived from an EMBL/GenBank/DDBJ whole genome shotgun (WGS) entry which is preliminary data.</text>
</comment>
<accession>A0A0G0MJV1</accession>
<proteinExistence type="predicted"/>
<gene>
    <name evidence="1" type="ORF">UT30_C0009G0024</name>
</gene>
<protein>
    <submittedName>
        <fullName evidence="1">Uncharacterized protein</fullName>
    </submittedName>
</protein>
<name>A0A0G0MJV1_9BACT</name>
<evidence type="ECO:0000313" key="1">
    <source>
        <dbReference type="EMBL" id="KKR04314.1"/>
    </source>
</evidence>
<sequence length="422" mass="49189">MLPLFHPEKFLIFRPLPEQMIVLEEMYRIYHRQIDRGFVPEEAFYESYVRTHQTEYGIATSVGHIEFHRRMSEYLRMAMNMVESVISDYLKPFKRSLAAHNMVANCLDPIQMLIMAGSDPGPKASSLQKRLYFESRRQLGIGLQLFAIEEADNSLGVAEDLTQIDTLSREKLFLSGVSRDIWVVGLQDTHKEHQIVCVLFFDDEETARRQMGPVPEHILPYGEAFMCRVAQVGHSTYIVYADPRRKRMFASVLKLERGRSLSDRRGWKYVVVGVEQRGKLRVATREDAETFLSHTQNILWKYPLVPQENSTTPNPHRDITYWDCKVIGTYHKQHQGRIIAGPAEQLVTTVQDDLNASYARSSVNHELYRAKQIDNYLCELWFPHSGTRYQQHSNFRSPHYGVDWGSQQAQERLTHWRINQII</sequence>
<evidence type="ECO:0000313" key="2">
    <source>
        <dbReference type="Proteomes" id="UP000033935"/>
    </source>
</evidence>
<dbReference type="EMBL" id="LBWG01000009">
    <property type="protein sequence ID" value="KKR04314.1"/>
    <property type="molecule type" value="Genomic_DNA"/>
</dbReference>
<dbReference type="AlphaFoldDB" id="A0A0G0MJV1"/>
<organism evidence="1 2">
    <name type="scientific">Candidatus Uhrbacteria bacterium GW2011_GWF2_39_13</name>
    <dbReference type="NCBI Taxonomy" id="1618995"/>
    <lineage>
        <taxon>Bacteria</taxon>
        <taxon>Candidatus Uhriibacteriota</taxon>
    </lineage>
</organism>
<dbReference type="Proteomes" id="UP000033935">
    <property type="component" value="Unassembled WGS sequence"/>
</dbReference>
<reference evidence="1 2" key="1">
    <citation type="journal article" date="2015" name="Nature">
        <title>rRNA introns, odd ribosomes, and small enigmatic genomes across a large radiation of phyla.</title>
        <authorList>
            <person name="Brown C.T."/>
            <person name="Hug L.A."/>
            <person name="Thomas B.C."/>
            <person name="Sharon I."/>
            <person name="Castelle C.J."/>
            <person name="Singh A."/>
            <person name="Wilkins M.J."/>
            <person name="Williams K.H."/>
            <person name="Banfield J.F."/>
        </authorList>
    </citation>
    <scope>NUCLEOTIDE SEQUENCE [LARGE SCALE GENOMIC DNA]</scope>
</reference>